<proteinExistence type="predicted"/>
<evidence type="ECO:0000313" key="2">
    <source>
        <dbReference type="EMBL" id="PSN68707.1"/>
    </source>
</evidence>
<feature type="transmembrane region" description="Helical" evidence="1">
    <location>
        <begin position="94"/>
        <end position="111"/>
    </location>
</feature>
<organism evidence="2 3">
    <name type="scientific">Corynespora cassiicola Philippines</name>
    <dbReference type="NCBI Taxonomy" id="1448308"/>
    <lineage>
        <taxon>Eukaryota</taxon>
        <taxon>Fungi</taxon>
        <taxon>Dikarya</taxon>
        <taxon>Ascomycota</taxon>
        <taxon>Pezizomycotina</taxon>
        <taxon>Dothideomycetes</taxon>
        <taxon>Pleosporomycetidae</taxon>
        <taxon>Pleosporales</taxon>
        <taxon>Corynesporascaceae</taxon>
        <taxon>Corynespora</taxon>
    </lineage>
</organism>
<reference evidence="2 3" key="1">
    <citation type="journal article" date="2018" name="Front. Microbiol.">
        <title>Genome-Wide Analysis of Corynespora cassiicola Leaf Fall Disease Putative Effectors.</title>
        <authorList>
            <person name="Lopez D."/>
            <person name="Ribeiro S."/>
            <person name="Label P."/>
            <person name="Fumanal B."/>
            <person name="Venisse J.S."/>
            <person name="Kohler A."/>
            <person name="de Oliveira R.R."/>
            <person name="Labutti K."/>
            <person name="Lipzen A."/>
            <person name="Lail K."/>
            <person name="Bauer D."/>
            <person name="Ohm R.A."/>
            <person name="Barry K.W."/>
            <person name="Spatafora J."/>
            <person name="Grigoriev I.V."/>
            <person name="Martin F.M."/>
            <person name="Pujade-Renaud V."/>
        </authorList>
    </citation>
    <scope>NUCLEOTIDE SEQUENCE [LARGE SCALE GENOMIC DNA]</scope>
    <source>
        <strain evidence="2 3">Philippines</strain>
    </source>
</reference>
<name>A0A2T2NTG0_CORCC</name>
<keyword evidence="1" id="KW-0472">Membrane</keyword>
<feature type="transmembrane region" description="Helical" evidence="1">
    <location>
        <begin position="12"/>
        <end position="35"/>
    </location>
</feature>
<evidence type="ECO:0000313" key="3">
    <source>
        <dbReference type="Proteomes" id="UP000240883"/>
    </source>
</evidence>
<protein>
    <submittedName>
        <fullName evidence="2">Uncharacterized protein</fullName>
    </submittedName>
</protein>
<keyword evidence="1" id="KW-0812">Transmembrane</keyword>
<accession>A0A2T2NTG0</accession>
<gene>
    <name evidence="2" type="ORF">BS50DRAFT_322887</name>
</gene>
<dbReference type="AlphaFoldDB" id="A0A2T2NTG0"/>
<evidence type="ECO:0000256" key="1">
    <source>
        <dbReference type="SAM" id="Phobius"/>
    </source>
</evidence>
<keyword evidence="1" id="KW-1133">Transmembrane helix</keyword>
<dbReference type="EMBL" id="KZ678133">
    <property type="protein sequence ID" value="PSN68707.1"/>
    <property type="molecule type" value="Genomic_DNA"/>
</dbReference>
<keyword evidence="3" id="KW-1185">Reference proteome</keyword>
<sequence length="134" mass="15569">MANEVRPCMTVFLYCFTLLLCLGLIRATTLTALLISPDRNESPLFTWRRPPTTLVRDFLFPFFFLSNIPLTPFLREGGRKELFMDPWMGFQTRCLFFFWEVGGFGVSYHWVDHGAHTVRFTKRLFLSLMGEGGS</sequence>
<dbReference type="Proteomes" id="UP000240883">
    <property type="component" value="Unassembled WGS sequence"/>
</dbReference>